<keyword evidence="4 6" id="KW-1133">Transmembrane helix</keyword>
<proteinExistence type="inferred from homology"/>
<evidence type="ECO:0000256" key="3">
    <source>
        <dbReference type="ARBA" id="ARBA00022692"/>
    </source>
</evidence>
<name>A0A1F2P2U2_9EURY</name>
<reference evidence="8 9" key="1">
    <citation type="submission" date="2016-05" db="EMBL/GenBank/DDBJ databases">
        <title>Microbial consortia oxidize butane by reversing methanogenesis.</title>
        <authorList>
            <person name="Laso-Perez R."/>
            <person name="Richter M."/>
            <person name="Wegener G."/>
            <person name="Musat F."/>
        </authorList>
    </citation>
    <scope>NUCLEOTIDE SEQUENCE [LARGE SCALE GENOMIC DNA]</scope>
    <source>
        <strain evidence="8">BOX1</strain>
    </source>
</reference>
<feature type="transmembrane region" description="Helical" evidence="6">
    <location>
        <begin position="179"/>
        <end position="195"/>
    </location>
</feature>
<evidence type="ECO:0000313" key="8">
    <source>
        <dbReference type="EMBL" id="OFV65514.1"/>
    </source>
</evidence>
<dbReference type="STRING" id="1839936.SBU_001544"/>
<evidence type="ECO:0000256" key="5">
    <source>
        <dbReference type="ARBA" id="ARBA00023136"/>
    </source>
</evidence>
<dbReference type="PANTHER" id="PTHR13353:SF5">
    <property type="entry name" value="TRANSMEMBRANE PROTEIN 19"/>
    <property type="match status" value="1"/>
</dbReference>
<dbReference type="GO" id="GO:0016020">
    <property type="term" value="C:membrane"/>
    <property type="evidence" value="ECO:0007669"/>
    <property type="project" value="UniProtKB-SubCell"/>
</dbReference>
<feature type="transmembrane region" description="Helical" evidence="6">
    <location>
        <begin position="154"/>
        <end position="172"/>
    </location>
</feature>
<evidence type="ECO:0000256" key="6">
    <source>
        <dbReference type="SAM" id="Phobius"/>
    </source>
</evidence>
<comment type="similarity">
    <text evidence="2">Belongs to the TMEM19 family.</text>
</comment>
<sequence length="390" mass="42511">MTHLLPFLISLNILAILWIAIKRWEGYYEDMRFAFSTLTLLFFSQFLDLPIFIPGSSLLVLTGVYVFNLLDKEGMIERVLAFLMVGITLSFLGGISIISLRGSVPDTEFILFLVTIGTVTGLLLHLIRKDAVITFVGSAMVMWIFIYFGIRVDLYHLLFAFLFSLILGLISYRERAVEITGVVAGTMLGMLLIIFGDIRWFLIAFLFSLLGSIFTRYRFEAKLRAGIAQEKSGVRSYRNVFANGLVGLAMAIAYGKYQDPIFIVGFLASFASATGDTLASEIGQTSRDQPILITTFEPVPPGTDGGITVLGELAAIFGAFILVLAAYIMGMGNGYCIIAAFVGGFMGVNFDSLLGATLERGGVLGNDGVNLLSTAFAAVVAPAIFYIIQV</sequence>
<keyword evidence="5 6" id="KW-0472">Membrane</keyword>
<dbReference type="Pfam" id="PF01940">
    <property type="entry name" value="DUF92"/>
    <property type="match status" value="1"/>
</dbReference>
<evidence type="ECO:0000256" key="4">
    <source>
        <dbReference type="ARBA" id="ARBA00022989"/>
    </source>
</evidence>
<comment type="subcellular location">
    <subcellularLocation>
        <location evidence="1">Membrane</location>
        <topology evidence="1">Multi-pass membrane protein</topology>
    </subcellularLocation>
</comment>
<dbReference type="NCBIfam" id="TIGR00297">
    <property type="entry name" value="TIGR00297 family protein"/>
    <property type="match status" value="1"/>
</dbReference>
<evidence type="ECO:0000313" key="7">
    <source>
        <dbReference type="EMBL" id="HEC57475.1"/>
    </source>
</evidence>
<accession>A0A1F2P2U2</accession>
<gene>
    <name evidence="7" type="ORF">ENI32_06300</name>
    <name evidence="8" type="ORF">SBU_001544</name>
</gene>
<feature type="transmembrane region" description="Helical" evidence="6">
    <location>
        <begin position="368"/>
        <end position="388"/>
    </location>
</feature>
<keyword evidence="3 6" id="KW-0812">Transmembrane</keyword>
<feature type="transmembrane region" description="Helical" evidence="6">
    <location>
        <begin position="335"/>
        <end position="356"/>
    </location>
</feature>
<dbReference type="InterPro" id="IPR002794">
    <property type="entry name" value="DUF92_TMEM19"/>
</dbReference>
<dbReference type="PATRIC" id="fig|1839936.3.peg.1569"/>
<feature type="transmembrane region" description="Helical" evidence="6">
    <location>
        <begin position="240"/>
        <end position="257"/>
    </location>
</feature>
<dbReference type="Proteomes" id="UP000185779">
    <property type="component" value="Unassembled WGS sequence"/>
</dbReference>
<dbReference type="Proteomes" id="UP000885936">
    <property type="component" value="Unassembled WGS sequence"/>
</dbReference>
<evidence type="ECO:0000256" key="2">
    <source>
        <dbReference type="ARBA" id="ARBA00009012"/>
    </source>
</evidence>
<dbReference type="EMBL" id="DRIE01000105">
    <property type="protein sequence ID" value="HEC57475.1"/>
    <property type="molecule type" value="Genomic_DNA"/>
</dbReference>
<feature type="transmembrane region" description="Helical" evidence="6">
    <location>
        <begin position="107"/>
        <end position="124"/>
    </location>
</feature>
<protein>
    <submittedName>
        <fullName evidence="8">Membrane protein containing DUF92, transmembrane</fullName>
    </submittedName>
    <submittedName>
        <fullName evidence="7">TIGR00297 family protein</fullName>
    </submittedName>
</protein>
<dbReference type="AlphaFoldDB" id="A0A1F2P2U2"/>
<feature type="transmembrane region" description="Helical" evidence="6">
    <location>
        <begin position="307"/>
        <end position="328"/>
    </location>
</feature>
<evidence type="ECO:0000256" key="1">
    <source>
        <dbReference type="ARBA" id="ARBA00004141"/>
    </source>
</evidence>
<feature type="transmembrane region" description="Helical" evidence="6">
    <location>
        <begin position="5"/>
        <end position="21"/>
    </location>
</feature>
<feature type="transmembrane region" description="Helical" evidence="6">
    <location>
        <begin position="131"/>
        <end position="148"/>
    </location>
</feature>
<evidence type="ECO:0000313" key="9">
    <source>
        <dbReference type="Proteomes" id="UP000185779"/>
    </source>
</evidence>
<organism evidence="8 9">
    <name type="scientific">Candidatus Syntropharchaeum butanivorans</name>
    <dbReference type="NCBI Taxonomy" id="1839936"/>
    <lineage>
        <taxon>Archaea</taxon>
        <taxon>Methanobacteriati</taxon>
        <taxon>Methanobacteriota</taxon>
        <taxon>Stenosarchaea group</taxon>
        <taxon>Methanomicrobia</taxon>
        <taxon>Methanosarcinales</taxon>
        <taxon>ANME-2 cluster</taxon>
        <taxon>Candidatus Syntropharchaeum</taxon>
    </lineage>
</organism>
<dbReference type="EMBL" id="LYOR01000011">
    <property type="protein sequence ID" value="OFV65514.1"/>
    <property type="molecule type" value="Genomic_DNA"/>
</dbReference>
<dbReference type="PANTHER" id="PTHR13353">
    <property type="entry name" value="TRANSMEMBRANE PROTEIN 19"/>
    <property type="match status" value="1"/>
</dbReference>
<comment type="caution">
    <text evidence="8">The sequence shown here is derived from an EMBL/GenBank/DDBJ whole genome shotgun (WGS) entry which is preliminary data.</text>
</comment>
<feature type="transmembrane region" description="Helical" evidence="6">
    <location>
        <begin position="201"/>
        <end position="219"/>
    </location>
</feature>
<keyword evidence="9" id="KW-1185">Reference proteome</keyword>
<reference evidence="7" key="2">
    <citation type="journal article" date="2020" name="mSystems">
        <title>Genome- and Community-Level Interaction Insights into Carbon Utilization and Element Cycling Functions of Hydrothermarchaeota in Hydrothermal Sediment.</title>
        <authorList>
            <person name="Zhou Z."/>
            <person name="Liu Y."/>
            <person name="Xu W."/>
            <person name="Pan J."/>
            <person name="Luo Z.H."/>
            <person name="Li M."/>
        </authorList>
    </citation>
    <scope>NUCLEOTIDE SEQUENCE [LARGE SCALE GENOMIC DNA]</scope>
    <source>
        <strain evidence="7">HyVt-386</strain>
    </source>
</reference>
<feature type="transmembrane region" description="Helical" evidence="6">
    <location>
        <begin position="79"/>
        <end position="101"/>
    </location>
</feature>
<feature type="transmembrane region" description="Helical" evidence="6">
    <location>
        <begin position="41"/>
        <end position="67"/>
    </location>
</feature>